<name>A0ABU9GKX9_COBMA</name>
<dbReference type="Gene3D" id="2.40.70.10">
    <property type="entry name" value="Acid Proteases"/>
    <property type="match status" value="1"/>
</dbReference>
<organism evidence="1 2">
    <name type="scientific">Cobetia marina</name>
    <name type="common">Deleya marina</name>
    <dbReference type="NCBI Taxonomy" id="28258"/>
    <lineage>
        <taxon>Bacteria</taxon>
        <taxon>Pseudomonadati</taxon>
        <taxon>Pseudomonadota</taxon>
        <taxon>Gammaproteobacteria</taxon>
        <taxon>Oceanospirillales</taxon>
        <taxon>Halomonadaceae</taxon>
        <taxon>Cobetia</taxon>
    </lineage>
</organism>
<sequence>LTTLDVVSLAGLNQRDVSAAIVPGLHDEEVLLGRSFLGEFDINMRGQQMTHPLVAGRGG</sequence>
<evidence type="ECO:0000313" key="2">
    <source>
        <dbReference type="Proteomes" id="UP001378242"/>
    </source>
</evidence>
<feature type="non-terminal residue" evidence="1">
    <location>
        <position position="1"/>
    </location>
</feature>
<gene>
    <name evidence="1" type="ORF">V6243_18365</name>
</gene>
<dbReference type="InterPro" id="IPR021109">
    <property type="entry name" value="Peptidase_aspartic_dom_sf"/>
</dbReference>
<dbReference type="EMBL" id="JBAKAP010000211">
    <property type="protein sequence ID" value="MEL0618779.1"/>
    <property type="molecule type" value="Genomic_DNA"/>
</dbReference>
<dbReference type="GO" id="GO:0006508">
    <property type="term" value="P:proteolysis"/>
    <property type="evidence" value="ECO:0007669"/>
    <property type="project" value="UniProtKB-KW"/>
</dbReference>
<proteinExistence type="predicted"/>
<protein>
    <submittedName>
        <fullName evidence="1">TIGR02281 family clan AA aspartic protease</fullName>
    </submittedName>
</protein>
<accession>A0ABU9GKX9</accession>
<keyword evidence="2" id="KW-1185">Reference proteome</keyword>
<dbReference type="Proteomes" id="UP001378242">
    <property type="component" value="Unassembled WGS sequence"/>
</dbReference>
<keyword evidence="1" id="KW-0645">Protease</keyword>
<dbReference type="GO" id="GO:0008233">
    <property type="term" value="F:peptidase activity"/>
    <property type="evidence" value="ECO:0007669"/>
    <property type="project" value="UniProtKB-KW"/>
</dbReference>
<evidence type="ECO:0000313" key="1">
    <source>
        <dbReference type="EMBL" id="MEL0618779.1"/>
    </source>
</evidence>
<comment type="caution">
    <text evidence="1">The sequence shown here is derived from an EMBL/GenBank/DDBJ whole genome shotgun (WGS) entry which is preliminary data.</text>
</comment>
<reference evidence="1 2" key="1">
    <citation type="submission" date="2024-02" db="EMBL/GenBank/DDBJ databases">
        <title>Bacteria isolated from the canopy kelp, Nereocystis luetkeana.</title>
        <authorList>
            <person name="Pfister C.A."/>
            <person name="Younker I.T."/>
            <person name="Light S.H."/>
        </authorList>
    </citation>
    <scope>NUCLEOTIDE SEQUENCE [LARGE SCALE GENOMIC DNA]</scope>
    <source>
        <strain evidence="1 2">TI.5.07</strain>
    </source>
</reference>
<keyword evidence="1" id="KW-0378">Hydrolase</keyword>